<gene>
    <name evidence="1" type="primary">mobC</name>
    <name evidence="1" type="ORF">AAIR29_00030</name>
</gene>
<keyword evidence="2" id="KW-1185">Reference proteome</keyword>
<evidence type="ECO:0000313" key="2">
    <source>
        <dbReference type="Proteomes" id="UP001461960"/>
    </source>
</evidence>
<dbReference type="InterPro" id="IPR053842">
    <property type="entry name" value="NikA-like"/>
</dbReference>
<dbReference type="Proteomes" id="UP001461960">
    <property type="component" value="Unassembled WGS sequence"/>
</dbReference>
<reference evidence="1 2" key="1">
    <citation type="submission" date="2024-05" db="EMBL/GenBank/DDBJ databases">
        <authorList>
            <person name="Kim H.-Y."/>
            <person name="Kim E."/>
            <person name="Cai Y."/>
            <person name="Yang S.-M."/>
            <person name="Lee W."/>
        </authorList>
    </citation>
    <scope>NUCLEOTIDE SEQUENCE [LARGE SCALE GENOMIC DNA]</scope>
    <source>
        <strain evidence="1 2">FBL11</strain>
    </source>
</reference>
<dbReference type="EMBL" id="JBDGHN010000001">
    <property type="protein sequence ID" value="MEN2750009.1"/>
    <property type="molecule type" value="Genomic_DNA"/>
</dbReference>
<evidence type="ECO:0000313" key="1">
    <source>
        <dbReference type="EMBL" id="MEN2750009.1"/>
    </source>
</evidence>
<accession>A0ABU9X3N8</accession>
<sequence>MPIIKGGKRDQEIKIRVTQSEKDQLNELKTQVSLAVWLRELGLNAKSIERADPELVRAIGRIGSNLNQIAKYVNTKKEVDVNVLSTVNRIESLLIEVINQYRNDKNAG</sequence>
<dbReference type="Pfam" id="PF21983">
    <property type="entry name" value="NikA-like"/>
    <property type="match status" value="1"/>
</dbReference>
<organism evidence="1 2">
    <name type="scientific">Psychrobacter saeujeotis</name>
    <dbReference type="NCBI Taxonomy" id="3143436"/>
    <lineage>
        <taxon>Bacteria</taxon>
        <taxon>Pseudomonadati</taxon>
        <taxon>Pseudomonadota</taxon>
        <taxon>Gammaproteobacteria</taxon>
        <taxon>Moraxellales</taxon>
        <taxon>Moraxellaceae</taxon>
        <taxon>Psychrobacter</taxon>
    </lineage>
</organism>
<comment type="caution">
    <text evidence="1">The sequence shown here is derived from an EMBL/GenBank/DDBJ whole genome shotgun (WGS) entry which is preliminary data.</text>
</comment>
<dbReference type="RefSeq" id="WP_345832117.1">
    <property type="nucleotide sequence ID" value="NZ_JBDGHN010000001.1"/>
</dbReference>
<proteinExistence type="predicted"/>
<name>A0ABU9X3N8_9GAMM</name>
<protein>
    <submittedName>
        <fullName evidence="1">Plasmid mobilization relaxosome protein MobC</fullName>
    </submittedName>
</protein>